<gene>
    <name evidence="1" type="ORF">TMI583_LOCUS44138</name>
</gene>
<evidence type="ECO:0000313" key="1">
    <source>
        <dbReference type="EMBL" id="CAF4414257.1"/>
    </source>
</evidence>
<name>A0A8S2VS26_9BILA</name>
<dbReference type="EMBL" id="CAJOBA010075274">
    <property type="protein sequence ID" value="CAF4414257.1"/>
    <property type="molecule type" value="Genomic_DNA"/>
</dbReference>
<comment type="caution">
    <text evidence="1">The sequence shown here is derived from an EMBL/GenBank/DDBJ whole genome shotgun (WGS) entry which is preliminary data.</text>
</comment>
<feature type="non-terminal residue" evidence="1">
    <location>
        <position position="356"/>
    </location>
</feature>
<accession>A0A8S2VS26</accession>
<reference evidence="1" key="1">
    <citation type="submission" date="2021-02" db="EMBL/GenBank/DDBJ databases">
        <authorList>
            <person name="Nowell W R."/>
        </authorList>
    </citation>
    <scope>NUCLEOTIDE SEQUENCE</scope>
</reference>
<dbReference type="AlphaFoldDB" id="A0A8S2VS26"/>
<sequence>MSLRFFDIKWENVDEYLKSIGFMSVQTSHEWAKVFSKGDYEEFSNDLRGGKQTDSFYDTFPEIEADAKAFVVQACSQKSGEFKALDLAQFIDEKYYELTGIKKQIGADFIRSERSCRLDLRRWGAKFEANSQRPYFEGYERDDVVKHRNEFIGYFLAHKDYYYTITDGEIPMWKIPIQNPHRILIFHDESTFRSGEVSLKRWFFGENTPENEWKEATAKYITLSVDSDVNYIDRTATASINTGTDAYFDNDTALAQFERLFQMLEFKQRYKYNQIEIVVDNARTHTAKAYSLQEFGKNIGTRCPIEQIEYVDENGVQKVIDCYFKGGENKGKSKGLVELCKDLGVQLPAKIKLDDI</sequence>
<protein>
    <submittedName>
        <fullName evidence="1">Uncharacterized protein</fullName>
    </submittedName>
</protein>
<evidence type="ECO:0000313" key="2">
    <source>
        <dbReference type="Proteomes" id="UP000682733"/>
    </source>
</evidence>
<organism evidence="1 2">
    <name type="scientific">Didymodactylos carnosus</name>
    <dbReference type="NCBI Taxonomy" id="1234261"/>
    <lineage>
        <taxon>Eukaryota</taxon>
        <taxon>Metazoa</taxon>
        <taxon>Spiralia</taxon>
        <taxon>Gnathifera</taxon>
        <taxon>Rotifera</taxon>
        <taxon>Eurotatoria</taxon>
        <taxon>Bdelloidea</taxon>
        <taxon>Philodinida</taxon>
        <taxon>Philodinidae</taxon>
        <taxon>Didymodactylos</taxon>
    </lineage>
</organism>
<dbReference type="Proteomes" id="UP000682733">
    <property type="component" value="Unassembled WGS sequence"/>
</dbReference>
<proteinExistence type="predicted"/>